<organism evidence="1 2">
    <name type="scientific">Sphingomonas psychrotolerans</name>
    <dbReference type="NCBI Taxonomy" id="1327635"/>
    <lineage>
        <taxon>Bacteria</taxon>
        <taxon>Pseudomonadati</taxon>
        <taxon>Pseudomonadota</taxon>
        <taxon>Alphaproteobacteria</taxon>
        <taxon>Sphingomonadales</taxon>
        <taxon>Sphingomonadaceae</taxon>
        <taxon>Sphingomonas</taxon>
    </lineage>
</organism>
<dbReference type="OrthoDB" id="9806180at2"/>
<evidence type="ECO:0000313" key="2">
    <source>
        <dbReference type="Proteomes" id="UP000229081"/>
    </source>
</evidence>
<reference evidence="1 2" key="1">
    <citation type="submission" date="2017-11" db="EMBL/GenBank/DDBJ databases">
        <title>Complete genome sequence of Sphingomonas sp. Strain Cra20, a psychrotolerant potential plant growth promoting rhizobacteria.</title>
        <authorList>
            <person name="Luo Y."/>
        </authorList>
    </citation>
    <scope>NUCLEOTIDE SEQUENCE [LARGE SCALE GENOMIC DNA]</scope>
    <source>
        <strain evidence="1 2">Cra20</strain>
        <plasmid evidence="1 2">unnamed</plasmid>
    </source>
</reference>
<keyword evidence="2" id="KW-1185">Reference proteome</keyword>
<accession>A0A2K8MNW2</accession>
<dbReference type="EMBL" id="CP024924">
    <property type="protein sequence ID" value="ATY34874.1"/>
    <property type="molecule type" value="Genomic_DNA"/>
</dbReference>
<sequence length="82" mass="8767">MDENGSAVKLEARAIPVPASISAEAQAALACLVGEDGRPLHALYETPQPDDLPGWMKIKAAADAQYATSAKGWQETFELNRL</sequence>
<dbReference type="KEGG" id="sphc:CVN68_22435"/>
<dbReference type="AlphaFoldDB" id="A0A2K8MNW2"/>
<proteinExistence type="predicted"/>
<protein>
    <submittedName>
        <fullName evidence="1">Uncharacterized protein</fullName>
    </submittedName>
</protein>
<keyword evidence="1" id="KW-0614">Plasmid</keyword>
<dbReference type="Proteomes" id="UP000229081">
    <property type="component" value="Plasmid unnamed"/>
</dbReference>
<gene>
    <name evidence="1" type="ORF">CVN68_22435</name>
</gene>
<dbReference type="RefSeq" id="WP_100284660.1">
    <property type="nucleotide sequence ID" value="NZ_CP024924.1"/>
</dbReference>
<name>A0A2K8MNW2_9SPHN</name>
<geneLocation type="plasmid" evidence="1 2">
    <name>unnamed</name>
</geneLocation>
<evidence type="ECO:0000313" key="1">
    <source>
        <dbReference type="EMBL" id="ATY34874.1"/>
    </source>
</evidence>